<protein>
    <submittedName>
        <fullName evidence="4">Serine acetyltransferase</fullName>
    </submittedName>
</protein>
<dbReference type="PANTHER" id="PTHR42811">
    <property type="entry name" value="SERINE ACETYLTRANSFERASE"/>
    <property type="match status" value="1"/>
</dbReference>
<dbReference type="Gene3D" id="2.160.10.10">
    <property type="entry name" value="Hexapeptide repeat proteins"/>
    <property type="match status" value="1"/>
</dbReference>
<organism evidence="4 5">
    <name type="scientific">Pelobium manganitolerans</name>
    <dbReference type="NCBI Taxonomy" id="1842495"/>
    <lineage>
        <taxon>Bacteria</taxon>
        <taxon>Pseudomonadati</taxon>
        <taxon>Bacteroidota</taxon>
        <taxon>Sphingobacteriia</taxon>
        <taxon>Sphingobacteriales</taxon>
        <taxon>Sphingobacteriaceae</taxon>
        <taxon>Pelobium</taxon>
    </lineage>
</organism>
<dbReference type="InterPro" id="IPR042122">
    <property type="entry name" value="Ser_AcTrfase_N_sf"/>
</dbReference>
<dbReference type="RefSeq" id="WP_120182090.1">
    <property type="nucleotide sequence ID" value="NZ_MBTA01000025.1"/>
</dbReference>
<evidence type="ECO:0000256" key="1">
    <source>
        <dbReference type="ARBA" id="ARBA00022605"/>
    </source>
</evidence>
<dbReference type="Gene3D" id="1.10.3130.10">
    <property type="entry name" value="serine acetyltransferase, domain 1"/>
    <property type="match status" value="1"/>
</dbReference>
<proteinExistence type="predicted"/>
<dbReference type="OrthoDB" id="9801456at2"/>
<dbReference type="InterPro" id="IPR045304">
    <property type="entry name" value="LbH_SAT"/>
</dbReference>
<keyword evidence="5" id="KW-1185">Reference proteome</keyword>
<dbReference type="SUPFAM" id="SSF51161">
    <property type="entry name" value="Trimeric LpxA-like enzymes"/>
    <property type="match status" value="1"/>
</dbReference>
<dbReference type="GO" id="GO:0008652">
    <property type="term" value="P:amino acid biosynthetic process"/>
    <property type="evidence" value="ECO:0007669"/>
    <property type="project" value="UniProtKB-KW"/>
</dbReference>
<dbReference type="Proteomes" id="UP000283433">
    <property type="component" value="Unassembled WGS sequence"/>
</dbReference>
<dbReference type="EMBL" id="MBTA01000025">
    <property type="protein sequence ID" value="RKD15187.1"/>
    <property type="molecule type" value="Genomic_DNA"/>
</dbReference>
<sequence>MNQELLRHLKEKQQVVESVPSNDIIKGWVQDLIFLLYPEHNKIIYPSTAEIDNRFDLLKEQLLKIFKGTTACDGCDNELKAEQFFENIPELYRVLNTDVDAIFQGDPSAKSRFEIVRAYPGFFAICFYRVANSLLKLGIPLLPRIITECIHAQTGIDIHPGAEIGEYFYIDHGTGLVIGETCKIGKHVKVYQGVTLGALSVEKELAETKRHPTVEDSVVIYANATVLGGYTVIGHDSIIGGNVWITKSLPPFSTIYHTSTNKVIENQ</sequence>
<keyword evidence="1" id="KW-0028">Amino-acid biosynthesis</keyword>
<evidence type="ECO:0000313" key="5">
    <source>
        <dbReference type="Proteomes" id="UP000283433"/>
    </source>
</evidence>
<keyword evidence="2 4" id="KW-0808">Transferase</keyword>
<dbReference type="CDD" id="cd03354">
    <property type="entry name" value="LbH_SAT"/>
    <property type="match status" value="1"/>
</dbReference>
<dbReference type="GO" id="GO:0016746">
    <property type="term" value="F:acyltransferase activity"/>
    <property type="evidence" value="ECO:0007669"/>
    <property type="project" value="UniProtKB-KW"/>
</dbReference>
<accession>A0A419S535</accession>
<evidence type="ECO:0000256" key="3">
    <source>
        <dbReference type="ARBA" id="ARBA00023315"/>
    </source>
</evidence>
<evidence type="ECO:0000256" key="2">
    <source>
        <dbReference type="ARBA" id="ARBA00022679"/>
    </source>
</evidence>
<gene>
    <name evidence="4" type="ORF">BCY91_06635</name>
</gene>
<name>A0A419S535_9SPHI</name>
<dbReference type="InterPro" id="IPR011004">
    <property type="entry name" value="Trimer_LpxA-like_sf"/>
</dbReference>
<keyword evidence="3" id="KW-0012">Acyltransferase</keyword>
<evidence type="ECO:0000313" key="4">
    <source>
        <dbReference type="EMBL" id="RKD15187.1"/>
    </source>
</evidence>
<comment type="caution">
    <text evidence="4">The sequence shown here is derived from an EMBL/GenBank/DDBJ whole genome shotgun (WGS) entry which is preliminary data.</text>
</comment>
<dbReference type="AlphaFoldDB" id="A0A419S535"/>
<reference evidence="4 5" key="1">
    <citation type="submission" date="2016-07" db="EMBL/GenBank/DDBJ databases">
        <title>Genome of Pelobium manganitolerans.</title>
        <authorList>
            <person name="Wu S."/>
            <person name="Wang G."/>
        </authorList>
    </citation>
    <scope>NUCLEOTIDE SEQUENCE [LARGE SCALE GENOMIC DNA]</scope>
    <source>
        <strain evidence="4 5">YS-25</strain>
    </source>
</reference>